<evidence type="ECO:0000256" key="1">
    <source>
        <dbReference type="SAM" id="MobiDB-lite"/>
    </source>
</evidence>
<gene>
    <name evidence="2" type="ORF">GGQ86_002883</name>
</gene>
<sequence length="208" mass="22435">MRQAHHSDPRPRPGLCIDRRDRVHVVQLHGLLPFLSLRSRWWRSIGLLGKKATSPKGGRPLRALTVSADPWTSLKFIPQTGQSEMRAHQRRYPAWPPARGGSTAIPPMQCPLRRGGQRQPCRSPAPTRHQGQAGGASSRARSAPTAGRAIHGSPVDGLRKEKAAQGGRGSFARLLQALTGADGSRAVGPPPIARLITYLGGSPMPRSC</sequence>
<name>A0ABU1KKC9_XANFL</name>
<dbReference type="EMBL" id="JAVDPY010000005">
    <property type="protein sequence ID" value="MDR6334401.1"/>
    <property type="molecule type" value="Genomic_DNA"/>
</dbReference>
<comment type="caution">
    <text evidence="2">The sequence shown here is derived from an EMBL/GenBank/DDBJ whole genome shotgun (WGS) entry which is preliminary data.</text>
</comment>
<keyword evidence="3" id="KW-1185">Reference proteome</keyword>
<feature type="compositionally biased region" description="Low complexity" evidence="1">
    <location>
        <begin position="135"/>
        <end position="149"/>
    </location>
</feature>
<feature type="region of interest" description="Disordered" evidence="1">
    <location>
        <begin position="94"/>
        <end position="158"/>
    </location>
</feature>
<protein>
    <submittedName>
        <fullName evidence="2">Uncharacterized protein</fullName>
    </submittedName>
</protein>
<accession>A0ABU1KKC9</accession>
<proteinExistence type="predicted"/>
<evidence type="ECO:0000313" key="3">
    <source>
        <dbReference type="Proteomes" id="UP001245370"/>
    </source>
</evidence>
<reference evidence="2 3" key="1">
    <citation type="submission" date="2023-07" db="EMBL/GenBank/DDBJ databases">
        <title>Genomic Encyclopedia of Type Strains, Phase IV (KMG-IV): sequencing the most valuable type-strain genomes for metagenomic binning, comparative biology and taxonomic classification.</title>
        <authorList>
            <person name="Goeker M."/>
        </authorList>
    </citation>
    <scope>NUCLEOTIDE SEQUENCE [LARGE SCALE GENOMIC DNA]</scope>
    <source>
        <strain evidence="2 3">DSM 338</strain>
    </source>
</reference>
<evidence type="ECO:0000313" key="2">
    <source>
        <dbReference type="EMBL" id="MDR6334401.1"/>
    </source>
</evidence>
<dbReference type="Proteomes" id="UP001245370">
    <property type="component" value="Unassembled WGS sequence"/>
</dbReference>
<organism evidence="2 3">
    <name type="scientific">Xanthobacter flavus</name>
    <dbReference type="NCBI Taxonomy" id="281"/>
    <lineage>
        <taxon>Bacteria</taxon>
        <taxon>Pseudomonadati</taxon>
        <taxon>Pseudomonadota</taxon>
        <taxon>Alphaproteobacteria</taxon>
        <taxon>Hyphomicrobiales</taxon>
        <taxon>Xanthobacteraceae</taxon>
        <taxon>Xanthobacter</taxon>
    </lineage>
</organism>